<accession>A0A077PFH3</accession>
<protein>
    <submittedName>
        <fullName evidence="1">Uncharacterized protein</fullName>
    </submittedName>
</protein>
<comment type="caution">
    <text evidence="1">The sequence shown here is derived from an EMBL/GenBank/DDBJ whole genome shotgun (WGS) entry which is preliminary data.</text>
</comment>
<organism evidence="1 2">
    <name type="scientific">Xenorhabdus bovienii str. kraussei Quebec</name>
    <dbReference type="NCBI Taxonomy" id="1398203"/>
    <lineage>
        <taxon>Bacteria</taxon>
        <taxon>Pseudomonadati</taxon>
        <taxon>Pseudomonadota</taxon>
        <taxon>Gammaproteobacteria</taxon>
        <taxon>Enterobacterales</taxon>
        <taxon>Morganellaceae</taxon>
        <taxon>Xenorhabdus</taxon>
    </lineage>
</organism>
<keyword evidence="2" id="KW-1185">Reference proteome</keyword>
<proteinExistence type="predicted"/>
<dbReference type="Proteomes" id="UP000028500">
    <property type="component" value="Unassembled WGS sequence"/>
</dbReference>
<evidence type="ECO:0000313" key="1">
    <source>
        <dbReference type="EMBL" id="CDH18424.1"/>
    </source>
</evidence>
<reference evidence="1" key="1">
    <citation type="submission" date="2013-07" db="EMBL/GenBank/DDBJ databases">
        <title>Sub-species coevolution in mutualistic symbiosis.</title>
        <authorList>
            <person name="Murfin K."/>
            <person name="Klassen J."/>
            <person name="Lee M."/>
            <person name="Forst S."/>
            <person name="Stock P."/>
            <person name="Goodrich-Blair H."/>
        </authorList>
    </citation>
    <scope>NUCLEOTIDE SEQUENCE [LARGE SCALE GENOMIC DNA]</scope>
    <source>
        <strain evidence="1">Kraussei Quebec</strain>
    </source>
</reference>
<sequence>MDFEYILRLKQIPLKMAFHTPCHMEKMGWAAYSIELTKRIPGVEGMRQLGVLFASFCEANSVVNRLTL</sequence>
<evidence type="ECO:0000313" key="2">
    <source>
        <dbReference type="Proteomes" id="UP000028500"/>
    </source>
</evidence>
<dbReference type="AlphaFoldDB" id="A0A077PFH3"/>
<gene>
    <name evidence="1" type="ORF">XBKQ1_1200018</name>
</gene>
<dbReference type="EMBL" id="CBSY010000025">
    <property type="protein sequence ID" value="CDH18424.1"/>
    <property type="molecule type" value="Genomic_DNA"/>
</dbReference>
<dbReference type="HOGENOM" id="CLU_204748_0_0_6"/>
<name>A0A077PFH3_XENBV</name>